<sequence>MPGLALAGRAMVACLALMMAACSPALSAAGDPSAAESAESGPVRLGAEPARIALTPPPGLRAAAARGASLILVLDRLSADRQPGVLYRVEIEGAAQPLGHLNLYNAVTGGPAEFRFPLPANSFPGGALPPPGKPLIVIVTPESAPDPDARVLLGRVTLSSQP</sequence>
<evidence type="ECO:0008006" key="4">
    <source>
        <dbReference type="Google" id="ProtNLM"/>
    </source>
</evidence>
<dbReference type="Proteomes" id="UP001228905">
    <property type="component" value="Unassembled WGS sequence"/>
</dbReference>
<evidence type="ECO:0000313" key="3">
    <source>
        <dbReference type="Proteomes" id="UP001228905"/>
    </source>
</evidence>
<reference evidence="2 3" key="1">
    <citation type="submission" date="2023-07" db="EMBL/GenBank/DDBJ databases">
        <title>Genomic Encyclopedia of Type Strains, Phase IV (KMG-IV): sequencing the most valuable type-strain genomes for metagenomic binning, comparative biology and taxonomic classification.</title>
        <authorList>
            <person name="Goeker M."/>
        </authorList>
    </citation>
    <scope>NUCLEOTIDE SEQUENCE [LARGE SCALE GENOMIC DNA]</scope>
    <source>
        <strain evidence="2 3">DSM 18695</strain>
    </source>
</reference>
<dbReference type="EMBL" id="JAUSVS010000018">
    <property type="protein sequence ID" value="MDQ0466967.1"/>
    <property type="molecule type" value="Genomic_DNA"/>
</dbReference>
<evidence type="ECO:0000313" key="2">
    <source>
        <dbReference type="EMBL" id="MDQ0466967.1"/>
    </source>
</evidence>
<name>A0ABU0J170_9CAUL</name>
<gene>
    <name evidence="2" type="ORF">QO010_004764</name>
</gene>
<feature type="signal peptide" evidence="1">
    <location>
        <begin position="1"/>
        <end position="28"/>
    </location>
</feature>
<keyword evidence="1" id="KW-0732">Signal</keyword>
<feature type="chain" id="PRO_5046352725" description="Lipoprotein" evidence="1">
    <location>
        <begin position="29"/>
        <end position="162"/>
    </location>
</feature>
<organism evidence="2 3">
    <name type="scientific">Caulobacter ginsengisoli</name>
    <dbReference type="NCBI Taxonomy" id="400775"/>
    <lineage>
        <taxon>Bacteria</taxon>
        <taxon>Pseudomonadati</taxon>
        <taxon>Pseudomonadota</taxon>
        <taxon>Alphaproteobacteria</taxon>
        <taxon>Caulobacterales</taxon>
        <taxon>Caulobacteraceae</taxon>
        <taxon>Caulobacter</taxon>
    </lineage>
</organism>
<protein>
    <recommendedName>
        <fullName evidence="4">Lipoprotein</fullName>
    </recommendedName>
</protein>
<dbReference type="RefSeq" id="WP_307353235.1">
    <property type="nucleotide sequence ID" value="NZ_JAUSVS010000018.1"/>
</dbReference>
<evidence type="ECO:0000256" key="1">
    <source>
        <dbReference type="SAM" id="SignalP"/>
    </source>
</evidence>
<accession>A0ABU0J170</accession>
<proteinExistence type="predicted"/>
<comment type="caution">
    <text evidence="2">The sequence shown here is derived from an EMBL/GenBank/DDBJ whole genome shotgun (WGS) entry which is preliminary data.</text>
</comment>
<keyword evidence="3" id="KW-1185">Reference proteome</keyword>